<feature type="region of interest" description="Disordered" evidence="1">
    <location>
        <begin position="582"/>
        <end position="634"/>
    </location>
</feature>
<feature type="compositionally biased region" description="Polar residues" evidence="1">
    <location>
        <begin position="405"/>
        <end position="424"/>
    </location>
</feature>
<evidence type="ECO:0000313" key="3">
    <source>
        <dbReference type="Proteomes" id="UP001497525"/>
    </source>
</evidence>
<dbReference type="Proteomes" id="UP001497525">
    <property type="component" value="Unassembled WGS sequence"/>
</dbReference>
<dbReference type="AlphaFoldDB" id="A0AAV2TSF3"/>
<feature type="compositionally biased region" description="Basic and acidic residues" evidence="1">
    <location>
        <begin position="613"/>
        <end position="622"/>
    </location>
</feature>
<organism evidence="2 3">
    <name type="scientific">Calicophoron daubneyi</name>
    <name type="common">Rumen fluke</name>
    <name type="synonym">Paramphistomum daubneyi</name>
    <dbReference type="NCBI Taxonomy" id="300641"/>
    <lineage>
        <taxon>Eukaryota</taxon>
        <taxon>Metazoa</taxon>
        <taxon>Spiralia</taxon>
        <taxon>Lophotrochozoa</taxon>
        <taxon>Platyhelminthes</taxon>
        <taxon>Trematoda</taxon>
        <taxon>Digenea</taxon>
        <taxon>Plagiorchiida</taxon>
        <taxon>Pronocephalata</taxon>
        <taxon>Paramphistomoidea</taxon>
        <taxon>Paramphistomidae</taxon>
        <taxon>Calicophoron</taxon>
    </lineage>
</organism>
<dbReference type="EMBL" id="CAXLJL010000645">
    <property type="protein sequence ID" value="CAL5139791.1"/>
    <property type="molecule type" value="Genomic_DNA"/>
</dbReference>
<feature type="compositionally biased region" description="Polar residues" evidence="1">
    <location>
        <begin position="359"/>
        <end position="371"/>
    </location>
</feature>
<feature type="compositionally biased region" description="Acidic residues" evidence="1">
    <location>
        <begin position="587"/>
        <end position="612"/>
    </location>
</feature>
<proteinExistence type="predicted"/>
<sequence length="663" mass="73997">MHPSSGPGERLLKNRILQHTKMHEGDAFTIFCGGYHALIINTGLPKNWCDEAFLLSLDSIVIIQWDLTTDALVVQLLRRLCSIFHFDVNHTSPDGKEDIPTMRLTCLILPRVMHSSEQQTRSGTTHGNTRGLRCITAAVRLALRLKITILQLSPSSNPPSTSHYLKRGCSFDIRSNSPLHSTRTNHDRCPLSQMVKSHPEKITRERNEGLQLYYKYGVGKLELIPLFETQVIGARHYWFDALFVWHPHRDPHDRLPRFLHGISSTHFLYCASVKKSTPTTPQRKKATASLDRGKQIAKHKDTENKLNSLIHQLTRVTQSLRRSCSKAANSGQLGSLSRQSKTYAANLNLARTSDRENESQISRSTVGSNRISRLVSPPKWQPTGRPMPAGSAPRGDRNKDDRDQFQPSPGFSRLMTQSMPSPGTSLDEVNRPTDTDNEDSADYKYDHDSSQPAGSEPNQALPNTALIPSSCLNLDKPLPSDRQPPAPLPTSDTKIDESTGHYEPAEELTIPPQIHKSTSCPDALTSELSTLDQLSLSEKYGLWSEKNFGSMAFTATVLLAIPEAGESDYYSESPQYLTVAELRELGLYDEDDDDDDDDDDSEEKEEEDDDDDPHSGEHHSDGTDLSVQTSLPAQPHHALTLPILGNIQPCTNYDLSPKEELVH</sequence>
<feature type="compositionally biased region" description="Polar residues" evidence="1">
    <location>
        <begin position="623"/>
        <end position="632"/>
    </location>
</feature>
<feature type="compositionally biased region" description="Basic and acidic residues" evidence="1">
    <location>
        <begin position="291"/>
        <end position="303"/>
    </location>
</feature>
<gene>
    <name evidence="2" type="ORF">CDAUBV1_LOCUS14986</name>
</gene>
<name>A0AAV2TSF3_CALDB</name>
<comment type="caution">
    <text evidence="2">The sequence shown here is derived from an EMBL/GenBank/DDBJ whole genome shotgun (WGS) entry which is preliminary data.</text>
</comment>
<reference evidence="2" key="1">
    <citation type="submission" date="2024-06" db="EMBL/GenBank/DDBJ databases">
        <authorList>
            <person name="Liu X."/>
            <person name="Lenzi L."/>
            <person name="Haldenby T S."/>
            <person name="Uol C."/>
        </authorList>
    </citation>
    <scope>NUCLEOTIDE SEQUENCE</scope>
</reference>
<feature type="region of interest" description="Disordered" evidence="1">
    <location>
        <begin position="277"/>
        <end position="303"/>
    </location>
</feature>
<protein>
    <submittedName>
        <fullName evidence="2">Uncharacterized protein</fullName>
    </submittedName>
</protein>
<feature type="compositionally biased region" description="Polar residues" evidence="1">
    <location>
        <begin position="450"/>
        <end position="472"/>
    </location>
</feature>
<feature type="compositionally biased region" description="Basic and acidic residues" evidence="1">
    <location>
        <begin position="493"/>
        <end position="504"/>
    </location>
</feature>
<feature type="compositionally biased region" description="Basic and acidic residues" evidence="1">
    <location>
        <begin position="394"/>
        <end position="404"/>
    </location>
</feature>
<evidence type="ECO:0000256" key="1">
    <source>
        <dbReference type="SAM" id="MobiDB-lite"/>
    </source>
</evidence>
<feature type="region of interest" description="Disordered" evidence="1">
    <location>
        <begin position="348"/>
        <end position="506"/>
    </location>
</feature>
<accession>A0AAV2TSF3</accession>
<evidence type="ECO:0000313" key="2">
    <source>
        <dbReference type="EMBL" id="CAL5139791.1"/>
    </source>
</evidence>